<comment type="caution">
    <text evidence="2">The sequence shown here is derived from an EMBL/GenBank/DDBJ whole genome shotgun (WGS) entry which is preliminary data.</text>
</comment>
<organism evidence="2 3">
    <name type="scientific">Perkinsus olseni</name>
    <name type="common">Perkinsus atlanticus</name>
    <dbReference type="NCBI Taxonomy" id="32597"/>
    <lineage>
        <taxon>Eukaryota</taxon>
        <taxon>Sar</taxon>
        <taxon>Alveolata</taxon>
        <taxon>Perkinsozoa</taxon>
        <taxon>Perkinsea</taxon>
        <taxon>Perkinsida</taxon>
        <taxon>Perkinsidae</taxon>
        <taxon>Perkinsus</taxon>
    </lineage>
</organism>
<evidence type="ECO:0000313" key="3">
    <source>
        <dbReference type="Proteomes" id="UP000574390"/>
    </source>
</evidence>
<evidence type="ECO:0000313" key="2">
    <source>
        <dbReference type="EMBL" id="KAF4739192.1"/>
    </source>
</evidence>
<feature type="region of interest" description="Disordered" evidence="1">
    <location>
        <begin position="14"/>
        <end position="35"/>
    </location>
</feature>
<dbReference type="AlphaFoldDB" id="A0A7J6T3B8"/>
<feature type="compositionally biased region" description="Low complexity" evidence="1">
    <location>
        <begin position="14"/>
        <end position="29"/>
    </location>
</feature>
<feature type="non-terminal residue" evidence="2">
    <location>
        <position position="1"/>
    </location>
</feature>
<dbReference type="Proteomes" id="UP000574390">
    <property type="component" value="Unassembled WGS sequence"/>
</dbReference>
<gene>
    <name evidence="2" type="ORF">FOZ62_018642</name>
</gene>
<evidence type="ECO:0000256" key="1">
    <source>
        <dbReference type="SAM" id="MobiDB-lite"/>
    </source>
</evidence>
<name>A0A7J6T3B8_PEROL</name>
<sequence>VFLPITHRPQHIVSSSTSSSTYAAAESSAQPPSTQQRIKTLFDEYVASGMTPNDALLAALAVVKKADDK</sequence>
<reference evidence="2 3" key="1">
    <citation type="submission" date="2020-04" db="EMBL/GenBank/DDBJ databases">
        <title>Perkinsus olseni comparative genomics.</title>
        <authorList>
            <person name="Bogema D.R."/>
        </authorList>
    </citation>
    <scope>NUCLEOTIDE SEQUENCE [LARGE SCALE GENOMIC DNA]</scope>
    <source>
        <strain evidence="2">ATCC PRA-205</strain>
    </source>
</reference>
<protein>
    <submittedName>
        <fullName evidence="2">Uncharacterized protein</fullName>
    </submittedName>
</protein>
<dbReference type="EMBL" id="JABANM010010545">
    <property type="protein sequence ID" value="KAF4739192.1"/>
    <property type="molecule type" value="Genomic_DNA"/>
</dbReference>
<proteinExistence type="predicted"/>
<accession>A0A7J6T3B8</accession>